<dbReference type="Gene3D" id="1.20.1720.10">
    <property type="entry name" value="Multidrug resistance protein D"/>
    <property type="match status" value="1"/>
</dbReference>
<keyword evidence="4 6" id="KW-0472">Membrane</keyword>
<feature type="transmembrane region" description="Helical" evidence="6">
    <location>
        <begin position="331"/>
        <end position="350"/>
    </location>
</feature>
<feature type="region of interest" description="Disordered" evidence="5">
    <location>
        <begin position="501"/>
        <end position="531"/>
    </location>
</feature>
<evidence type="ECO:0000256" key="4">
    <source>
        <dbReference type="ARBA" id="ARBA00023136"/>
    </source>
</evidence>
<feature type="domain" description="Major facilitator superfamily (MFS) profile" evidence="7">
    <location>
        <begin position="12"/>
        <end position="479"/>
    </location>
</feature>
<feature type="transmembrane region" description="Helical" evidence="6">
    <location>
        <begin position="77"/>
        <end position="96"/>
    </location>
</feature>
<name>A0ABN5PTZ2_9ACTO</name>
<feature type="transmembrane region" description="Helical" evidence="6">
    <location>
        <begin position="47"/>
        <end position="65"/>
    </location>
</feature>
<feature type="transmembrane region" description="Helical" evidence="6">
    <location>
        <begin position="9"/>
        <end position="27"/>
    </location>
</feature>
<reference evidence="8 9" key="1">
    <citation type="submission" date="2018-09" db="EMBL/GenBank/DDBJ databases">
        <authorList>
            <person name="Li J."/>
        </authorList>
    </citation>
    <scope>NUCLEOTIDE SEQUENCE [LARGE SCALE GENOMIC DNA]</scope>
    <source>
        <strain evidence="8 9">2129</strain>
    </source>
</reference>
<dbReference type="CDD" id="cd17502">
    <property type="entry name" value="MFS_Azr1_MDR_like"/>
    <property type="match status" value="1"/>
</dbReference>
<comment type="subcellular location">
    <subcellularLocation>
        <location evidence="1">Cell membrane</location>
        <topology evidence="1">Multi-pass membrane protein</topology>
    </subcellularLocation>
</comment>
<feature type="transmembrane region" description="Helical" evidence="6">
    <location>
        <begin position="265"/>
        <end position="286"/>
    </location>
</feature>
<dbReference type="InterPro" id="IPR036259">
    <property type="entry name" value="MFS_trans_sf"/>
</dbReference>
<gene>
    <name evidence="8" type="ORF">D5R93_03915</name>
</gene>
<dbReference type="InterPro" id="IPR011701">
    <property type="entry name" value="MFS"/>
</dbReference>
<feature type="transmembrane region" description="Helical" evidence="6">
    <location>
        <begin position="464"/>
        <end position="482"/>
    </location>
</feature>
<evidence type="ECO:0000256" key="2">
    <source>
        <dbReference type="ARBA" id="ARBA00022692"/>
    </source>
</evidence>
<dbReference type="SUPFAM" id="SSF103473">
    <property type="entry name" value="MFS general substrate transporter"/>
    <property type="match status" value="1"/>
</dbReference>
<evidence type="ECO:0000313" key="8">
    <source>
        <dbReference type="EMBL" id="AYD90784.1"/>
    </source>
</evidence>
<organism evidence="8 9">
    <name type="scientific">Actinomyces lilanjuaniae</name>
    <dbReference type="NCBI Taxonomy" id="2321394"/>
    <lineage>
        <taxon>Bacteria</taxon>
        <taxon>Bacillati</taxon>
        <taxon>Actinomycetota</taxon>
        <taxon>Actinomycetes</taxon>
        <taxon>Actinomycetales</taxon>
        <taxon>Actinomycetaceae</taxon>
        <taxon>Actinomyces</taxon>
    </lineage>
</organism>
<keyword evidence="2 6" id="KW-0812">Transmembrane</keyword>
<protein>
    <submittedName>
        <fullName evidence="8">MFS transporter</fullName>
    </submittedName>
</protein>
<dbReference type="PRINTS" id="PR01036">
    <property type="entry name" value="TCRTETB"/>
</dbReference>
<dbReference type="PANTHER" id="PTHR23501">
    <property type="entry name" value="MAJOR FACILITATOR SUPERFAMILY"/>
    <property type="match status" value="1"/>
</dbReference>
<evidence type="ECO:0000256" key="5">
    <source>
        <dbReference type="SAM" id="MobiDB-lite"/>
    </source>
</evidence>
<keyword evidence="9" id="KW-1185">Reference proteome</keyword>
<evidence type="ECO:0000256" key="1">
    <source>
        <dbReference type="ARBA" id="ARBA00004651"/>
    </source>
</evidence>
<feature type="transmembrane region" description="Helical" evidence="6">
    <location>
        <begin position="224"/>
        <end position="244"/>
    </location>
</feature>
<dbReference type="EMBL" id="CP032514">
    <property type="protein sequence ID" value="AYD90784.1"/>
    <property type="molecule type" value="Genomic_DNA"/>
</dbReference>
<feature type="transmembrane region" description="Helical" evidence="6">
    <location>
        <begin position="292"/>
        <end position="319"/>
    </location>
</feature>
<dbReference type="PANTHER" id="PTHR23501:SF197">
    <property type="entry name" value="COMD"/>
    <property type="match status" value="1"/>
</dbReference>
<sequence length="531" mass="55687">MTFRPDRRFWVVYGCLMLVMFLSAMYQTVVATALPTIVGDLGGVSRMSWAITAYTLAQTVAMPVYGRLGDTIGRKPLYLVAIALFVGGSALCGTSTSMEMFVAFRFLQGLGGGGLIISSQAITGDLIPPRVRATYTAPLGAMFGLASILGPLLGGWLTDVLSWRWVFWFFLPFGTAAWVLVALNLQLPRRHVRVRIDWLGLALANTGAVGTVLIATWGGALYPWSSPVILGLGLLTLLAWGALLPVERRAAEPIMPPSILTNRTFAVATVVSVLALGCLFGINGYLPTYLQMVYGVSASASGLLLVPGAAGMVMGSMLSGALVTRTGRYRLYPVVGSLLGAAGMAVIGLANQATPLWWMCAGVFVLSLGIGLFFQLIVLVIQNALPASVLGTATSANNFFREIGVSLGNTIVGVVFTSRLTSALTAAGLSSQDSSSLTPQAVRELGPAVHASVVSAYVDSLSPVVLALVPVLLLSALVALGFEAIPLSARTGLEQRELEKALTADPTPLAGDVPLTGDETQPEAGQRTPEA</sequence>
<feature type="transmembrane region" description="Helical" evidence="6">
    <location>
        <begin position="135"/>
        <end position="153"/>
    </location>
</feature>
<evidence type="ECO:0000256" key="3">
    <source>
        <dbReference type="ARBA" id="ARBA00022989"/>
    </source>
</evidence>
<feature type="transmembrane region" description="Helical" evidence="6">
    <location>
        <begin position="165"/>
        <end position="186"/>
    </location>
</feature>
<evidence type="ECO:0000259" key="7">
    <source>
        <dbReference type="PROSITE" id="PS50850"/>
    </source>
</evidence>
<feature type="transmembrane region" description="Helical" evidence="6">
    <location>
        <begin position="356"/>
        <end position="381"/>
    </location>
</feature>
<feature type="transmembrane region" description="Helical" evidence="6">
    <location>
        <begin position="102"/>
        <end position="123"/>
    </location>
</feature>
<dbReference type="Proteomes" id="UP000273001">
    <property type="component" value="Chromosome"/>
</dbReference>
<evidence type="ECO:0000256" key="6">
    <source>
        <dbReference type="SAM" id="Phobius"/>
    </source>
</evidence>
<proteinExistence type="predicted"/>
<dbReference type="Gene3D" id="1.20.1250.20">
    <property type="entry name" value="MFS general substrate transporter like domains"/>
    <property type="match status" value="1"/>
</dbReference>
<dbReference type="InterPro" id="IPR020846">
    <property type="entry name" value="MFS_dom"/>
</dbReference>
<dbReference type="PROSITE" id="PS50850">
    <property type="entry name" value="MFS"/>
    <property type="match status" value="1"/>
</dbReference>
<keyword evidence="3 6" id="KW-1133">Transmembrane helix</keyword>
<feature type="transmembrane region" description="Helical" evidence="6">
    <location>
        <begin position="198"/>
        <end position="218"/>
    </location>
</feature>
<accession>A0ABN5PTZ2</accession>
<dbReference type="Pfam" id="PF07690">
    <property type="entry name" value="MFS_1"/>
    <property type="match status" value="1"/>
</dbReference>
<evidence type="ECO:0000313" key="9">
    <source>
        <dbReference type="Proteomes" id="UP000273001"/>
    </source>
</evidence>